<dbReference type="EMBL" id="CACRXK020000084">
    <property type="protein sequence ID" value="CAB3978012.1"/>
    <property type="molecule type" value="Genomic_DNA"/>
</dbReference>
<reference evidence="2" key="1">
    <citation type="submission" date="2020-04" db="EMBL/GenBank/DDBJ databases">
        <authorList>
            <person name="Alioto T."/>
            <person name="Alioto T."/>
            <person name="Gomez Garrido J."/>
        </authorList>
    </citation>
    <scope>NUCLEOTIDE SEQUENCE</scope>
    <source>
        <strain evidence="2">A484AB</strain>
    </source>
</reference>
<dbReference type="AlphaFoldDB" id="A0A7D9HBS5"/>
<evidence type="ECO:0000313" key="3">
    <source>
        <dbReference type="Proteomes" id="UP001152795"/>
    </source>
</evidence>
<keyword evidence="3" id="KW-1185">Reference proteome</keyword>
<name>A0A7D9HBS5_PARCT</name>
<organism evidence="2 3">
    <name type="scientific">Paramuricea clavata</name>
    <name type="common">Red gorgonian</name>
    <name type="synonym">Violescent sea-whip</name>
    <dbReference type="NCBI Taxonomy" id="317549"/>
    <lineage>
        <taxon>Eukaryota</taxon>
        <taxon>Metazoa</taxon>
        <taxon>Cnidaria</taxon>
        <taxon>Anthozoa</taxon>
        <taxon>Octocorallia</taxon>
        <taxon>Malacalcyonacea</taxon>
        <taxon>Plexauridae</taxon>
        <taxon>Paramuricea</taxon>
    </lineage>
</organism>
<dbReference type="OrthoDB" id="5989387at2759"/>
<feature type="compositionally biased region" description="Basic and acidic residues" evidence="1">
    <location>
        <begin position="69"/>
        <end position="114"/>
    </location>
</feature>
<proteinExistence type="predicted"/>
<comment type="caution">
    <text evidence="2">The sequence shown here is derived from an EMBL/GenBank/DDBJ whole genome shotgun (WGS) entry which is preliminary data.</text>
</comment>
<evidence type="ECO:0000256" key="1">
    <source>
        <dbReference type="SAM" id="MobiDB-lite"/>
    </source>
</evidence>
<dbReference type="Proteomes" id="UP001152795">
    <property type="component" value="Unassembled WGS sequence"/>
</dbReference>
<accession>A0A7D9HBS5</accession>
<evidence type="ECO:0000313" key="2">
    <source>
        <dbReference type="EMBL" id="CAB3978012.1"/>
    </source>
</evidence>
<gene>
    <name evidence="2" type="ORF">PACLA_8A056904</name>
</gene>
<protein>
    <submittedName>
        <fullName evidence="2">Uncharacterized protein</fullName>
    </submittedName>
</protein>
<sequence>MAKGCRKTQCSAKLQCEYTKSVRDQFNLLTKKYKVKMGKQESNRWGGGKKATEAENLQEELIAIEEDTNEKADEESRARQIVEDQDKGNRDVKAMKSMGETRERLGKKSEEKRRSGNQSMVFLEKAIETKQMMQKEEKRGRAGDTNCIFEAVGSQSATACCSV</sequence>
<feature type="region of interest" description="Disordered" evidence="1">
    <location>
        <begin position="65"/>
        <end position="118"/>
    </location>
</feature>